<dbReference type="RefSeq" id="WP_284295827.1">
    <property type="nucleotide sequence ID" value="NZ_BSSV01000001.1"/>
</dbReference>
<dbReference type="InterPro" id="IPR009057">
    <property type="entry name" value="Homeodomain-like_sf"/>
</dbReference>
<sequence length="205" mass="23254">MSRIRPKNEAKRKQILDAATTLFTENGYVETSMDNIAKLANVSKQTVYSHFGKKEELFSAAIEQKCIAYDLSQMVFNEGDDLAEFLLELATRFFNLISSKEAMAVHKICAYESDSYPELSELFYRAGPEPLVKEVTELFAHLGNIGVLSIPQPRMAAVQFLSIMRGEAWLRLEFNLKEQLTSSEIQDYLKHSVAFFIKGYQSASD</sequence>
<dbReference type="InterPro" id="IPR050109">
    <property type="entry name" value="HTH-type_TetR-like_transc_reg"/>
</dbReference>
<feature type="domain" description="HTH tetR-type" evidence="3">
    <location>
        <begin position="9"/>
        <end position="69"/>
    </location>
</feature>
<evidence type="ECO:0000313" key="4">
    <source>
        <dbReference type="EMBL" id="GLX84283.1"/>
    </source>
</evidence>
<dbReference type="Proteomes" id="UP001157134">
    <property type="component" value="Unassembled WGS sequence"/>
</dbReference>
<gene>
    <name evidence="4" type="ORF">tloyanaT_05350</name>
</gene>
<accession>A0ABQ6H825</accession>
<dbReference type="InterPro" id="IPR001647">
    <property type="entry name" value="HTH_TetR"/>
</dbReference>
<dbReference type="SUPFAM" id="SSF46689">
    <property type="entry name" value="Homeodomain-like"/>
    <property type="match status" value="1"/>
</dbReference>
<dbReference type="EMBL" id="BSSV01000001">
    <property type="protein sequence ID" value="GLX84283.1"/>
    <property type="molecule type" value="Genomic_DNA"/>
</dbReference>
<keyword evidence="5" id="KW-1185">Reference proteome</keyword>
<dbReference type="Gene3D" id="1.10.357.10">
    <property type="entry name" value="Tetracycline Repressor, domain 2"/>
    <property type="match status" value="1"/>
</dbReference>
<dbReference type="Pfam" id="PF00440">
    <property type="entry name" value="TetR_N"/>
    <property type="match status" value="1"/>
</dbReference>
<evidence type="ECO:0000259" key="3">
    <source>
        <dbReference type="PROSITE" id="PS50977"/>
    </source>
</evidence>
<dbReference type="PROSITE" id="PS50977">
    <property type="entry name" value="HTH_TETR_2"/>
    <property type="match status" value="1"/>
</dbReference>
<dbReference type="PRINTS" id="PR00455">
    <property type="entry name" value="HTHTETR"/>
</dbReference>
<feature type="DNA-binding region" description="H-T-H motif" evidence="2">
    <location>
        <begin position="32"/>
        <end position="51"/>
    </location>
</feature>
<name>A0ABQ6H825_9GAMM</name>
<evidence type="ECO:0000313" key="5">
    <source>
        <dbReference type="Proteomes" id="UP001157134"/>
    </source>
</evidence>
<dbReference type="InterPro" id="IPR039536">
    <property type="entry name" value="TetR_C_Proteobacteria"/>
</dbReference>
<comment type="caution">
    <text evidence="4">The sequence shown here is derived from an EMBL/GenBank/DDBJ whole genome shotgun (WGS) entry which is preliminary data.</text>
</comment>
<dbReference type="PANTHER" id="PTHR30055">
    <property type="entry name" value="HTH-TYPE TRANSCRIPTIONAL REGULATOR RUTR"/>
    <property type="match status" value="1"/>
</dbReference>
<dbReference type="Pfam" id="PF14246">
    <property type="entry name" value="TetR_C_7"/>
    <property type="match status" value="1"/>
</dbReference>
<evidence type="ECO:0000256" key="1">
    <source>
        <dbReference type="ARBA" id="ARBA00023125"/>
    </source>
</evidence>
<keyword evidence="1 2" id="KW-0238">DNA-binding</keyword>
<evidence type="ECO:0000256" key="2">
    <source>
        <dbReference type="PROSITE-ProRule" id="PRU00335"/>
    </source>
</evidence>
<protein>
    <submittedName>
        <fullName evidence="4">TetR family transcriptional regulator</fullName>
    </submittedName>
</protein>
<reference evidence="4 5" key="1">
    <citation type="submission" date="2023-03" db="EMBL/GenBank/DDBJ databases">
        <title>Thalassotalea loyana LMG 22536T draft genome sequence.</title>
        <authorList>
            <person name="Sawabe T."/>
        </authorList>
    </citation>
    <scope>NUCLEOTIDE SEQUENCE [LARGE SCALE GENOMIC DNA]</scope>
    <source>
        <strain evidence="4 5">LMG 22536</strain>
    </source>
</reference>
<organism evidence="4 5">
    <name type="scientific">Thalassotalea loyana</name>
    <dbReference type="NCBI Taxonomy" id="280483"/>
    <lineage>
        <taxon>Bacteria</taxon>
        <taxon>Pseudomonadati</taxon>
        <taxon>Pseudomonadota</taxon>
        <taxon>Gammaproteobacteria</taxon>
        <taxon>Alteromonadales</taxon>
        <taxon>Colwelliaceae</taxon>
        <taxon>Thalassotalea</taxon>
    </lineage>
</organism>
<dbReference type="PANTHER" id="PTHR30055:SF146">
    <property type="entry name" value="HTH-TYPE TRANSCRIPTIONAL DUAL REGULATOR CECR"/>
    <property type="match status" value="1"/>
</dbReference>
<proteinExistence type="predicted"/>